<dbReference type="EMBL" id="HG676808">
    <property type="protein sequence ID" value="CDJ44275.1"/>
    <property type="molecule type" value="Genomic_DNA"/>
</dbReference>
<evidence type="ECO:0000313" key="2">
    <source>
        <dbReference type="Proteomes" id="UP000030747"/>
    </source>
</evidence>
<protein>
    <submittedName>
        <fullName evidence="1">60S ribosomal protein L37, putative</fullName>
    </submittedName>
</protein>
<feature type="non-terminal residue" evidence="1">
    <location>
        <position position="119"/>
    </location>
</feature>
<dbReference type="GeneID" id="25257803"/>
<sequence>MLTRPGALDGLQQQQQQQQQQELLLPGLLAAAAAAAGPLEVSQRLAYRIWEEVFALPLQQQVQALQSLGPGLLYVLAGHLGAPFEASWLQLGAPSARGPPSYIERCKLAAGLFKLVEAE</sequence>
<keyword evidence="1" id="KW-0689">Ribosomal protein</keyword>
<dbReference type="VEuPathDB" id="ToxoDB:ETH2_1511700"/>
<dbReference type="VEuPathDB" id="ToxoDB:ETH_00043820"/>
<dbReference type="RefSeq" id="XP_013235024.1">
    <property type="nucleotide sequence ID" value="XM_013379570.1"/>
</dbReference>
<keyword evidence="2" id="KW-1185">Reference proteome</keyword>
<dbReference type="Proteomes" id="UP000030747">
    <property type="component" value="Unassembled WGS sequence"/>
</dbReference>
<dbReference type="GO" id="GO:0005840">
    <property type="term" value="C:ribosome"/>
    <property type="evidence" value="ECO:0007669"/>
    <property type="project" value="UniProtKB-KW"/>
</dbReference>
<accession>U6L908</accession>
<keyword evidence="1" id="KW-0687">Ribonucleoprotein</keyword>
<name>U6L908_EIMTE</name>
<dbReference type="AlphaFoldDB" id="U6L908"/>
<proteinExistence type="predicted"/>
<organism evidence="1 2">
    <name type="scientific">Eimeria tenella</name>
    <name type="common">Coccidian parasite</name>
    <dbReference type="NCBI Taxonomy" id="5802"/>
    <lineage>
        <taxon>Eukaryota</taxon>
        <taxon>Sar</taxon>
        <taxon>Alveolata</taxon>
        <taxon>Apicomplexa</taxon>
        <taxon>Conoidasida</taxon>
        <taxon>Coccidia</taxon>
        <taxon>Eucoccidiorida</taxon>
        <taxon>Eimeriorina</taxon>
        <taxon>Eimeriidae</taxon>
        <taxon>Eimeria</taxon>
    </lineage>
</organism>
<evidence type="ECO:0000313" key="1">
    <source>
        <dbReference type="EMBL" id="CDJ44275.1"/>
    </source>
</evidence>
<reference evidence="1" key="2">
    <citation type="submission" date="2013-10" db="EMBL/GenBank/DDBJ databases">
        <authorList>
            <person name="Aslett M."/>
        </authorList>
    </citation>
    <scope>NUCLEOTIDE SEQUENCE [LARGE SCALE GENOMIC DNA]</scope>
    <source>
        <strain evidence="1">Houghton</strain>
    </source>
</reference>
<gene>
    <name evidence="1" type="ORF">ETH_00043820</name>
</gene>
<reference evidence="1" key="1">
    <citation type="submission" date="2013-10" db="EMBL/GenBank/DDBJ databases">
        <title>Genomic analysis of the causative agents of coccidiosis in chickens.</title>
        <authorList>
            <person name="Reid A.J."/>
            <person name="Blake D."/>
            <person name="Billington K."/>
            <person name="Browne H."/>
            <person name="Dunn M."/>
            <person name="Hung S."/>
            <person name="Kawahara F."/>
            <person name="Miranda-Saavedra D."/>
            <person name="Mourier T."/>
            <person name="Nagra H."/>
            <person name="Otto T.D."/>
            <person name="Rawlings N."/>
            <person name="Sanchez A."/>
            <person name="Sanders M."/>
            <person name="Subramaniam C."/>
            <person name="Tay Y."/>
            <person name="Dear P."/>
            <person name="Doerig C."/>
            <person name="Gruber A."/>
            <person name="Parkinson J."/>
            <person name="Shirley M."/>
            <person name="Wan K.L."/>
            <person name="Berriman M."/>
            <person name="Tomley F."/>
            <person name="Pain A."/>
        </authorList>
    </citation>
    <scope>NUCLEOTIDE SEQUENCE [LARGE SCALE GENOMIC DNA]</scope>
    <source>
        <strain evidence="1">Houghton</strain>
    </source>
</reference>
<dbReference type="OrthoDB" id="10259236at2759"/>